<dbReference type="AlphaFoldDB" id="A0A8C1WRK7"/>
<evidence type="ECO:0000313" key="1">
    <source>
        <dbReference type="Ensembl" id="ENSCCRP00015070161.1"/>
    </source>
</evidence>
<proteinExistence type="predicted"/>
<protein>
    <submittedName>
        <fullName evidence="1">Uncharacterized protein</fullName>
    </submittedName>
</protein>
<accession>A0A8C1WRK7</accession>
<reference evidence="1" key="1">
    <citation type="submission" date="2025-08" db="UniProtKB">
        <authorList>
            <consortium name="Ensembl"/>
        </authorList>
    </citation>
    <scope>IDENTIFICATION</scope>
</reference>
<sequence length="173" mass="20408">MEPELLIFSLGINNRAQRCIELTIKEIHRTYRMKNKKIVVKPADKGNAVVIMSRNDYIWEGMRQLENTEHYRPLVEPIYPHTQIEVKEILEEMYENKIINSKQKEYLLGPGVPRARRFYLLPKIHKNSKGWSIPDKIPPGRPIVSDCNSETYNIAEFIEYHLNSISQKHNTNY</sequence>
<dbReference type="Proteomes" id="UP000694700">
    <property type="component" value="Unplaced"/>
</dbReference>
<name>A0A8C1WRK7_CYPCA</name>
<evidence type="ECO:0000313" key="2">
    <source>
        <dbReference type="Proteomes" id="UP000694700"/>
    </source>
</evidence>
<dbReference type="Ensembl" id="ENSCCRT00015072423.1">
    <property type="protein sequence ID" value="ENSCCRP00015070161.1"/>
    <property type="gene ID" value="ENSCCRG00015028430.1"/>
</dbReference>
<organism evidence="1 2">
    <name type="scientific">Cyprinus carpio</name>
    <name type="common">Common carp</name>
    <dbReference type="NCBI Taxonomy" id="7962"/>
    <lineage>
        <taxon>Eukaryota</taxon>
        <taxon>Metazoa</taxon>
        <taxon>Chordata</taxon>
        <taxon>Craniata</taxon>
        <taxon>Vertebrata</taxon>
        <taxon>Euteleostomi</taxon>
        <taxon>Actinopterygii</taxon>
        <taxon>Neopterygii</taxon>
        <taxon>Teleostei</taxon>
        <taxon>Ostariophysi</taxon>
        <taxon>Cypriniformes</taxon>
        <taxon>Cyprinidae</taxon>
        <taxon>Cyprininae</taxon>
        <taxon>Cyprinus</taxon>
    </lineage>
</organism>